<evidence type="ECO:0000313" key="9">
    <source>
        <dbReference type="Proteomes" id="UP000285112"/>
    </source>
</evidence>
<keyword evidence="4 6" id="KW-1133">Transmembrane helix</keyword>
<gene>
    <name evidence="8" type="ORF">D5S19_00560</name>
</gene>
<organism evidence="8 9">
    <name type="scientific">Amycolatopsis panacis</name>
    <dbReference type="NCBI Taxonomy" id="2340917"/>
    <lineage>
        <taxon>Bacteria</taxon>
        <taxon>Bacillati</taxon>
        <taxon>Actinomycetota</taxon>
        <taxon>Actinomycetes</taxon>
        <taxon>Pseudonocardiales</taxon>
        <taxon>Pseudonocardiaceae</taxon>
        <taxon>Amycolatopsis</taxon>
    </lineage>
</organism>
<dbReference type="RefSeq" id="WP_120021362.1">
    <property type="nucleotide sequence ID" value="NZ_QZFV01000010.1"/>
</dbReference>
<keyword evidence="2" id="KW-1003">Cell membrane</keyword>
<feature type="domain" description="RDD" evidence="7">
    <location>
        <begin position="31"/>
        <end position="155"/>
    </location>
</feature>
<dbReference type="OrthoDB" id="5245023at2"/>
<evidence type="ECO:0000256" key="3">
    <source>
        <dbReference type="ARBA" id="ARBA00022692"/>
    </source>
</evidence>
<dbReference type="EMBL" id="QZFV01000010">
    <property type="protein sequence ID" value="RJQ92300.1"/>
    <property type="molecule type" value="Genomic_DNA"/>
</dbReference>
<accession>A0A419IBH3</accession>
<evidence type="ECO:0000256" key="6">
    <source>
        <dbReference type="SAM" id="Phobius"/>
    </source>
</evidence>
<keyword evidence="9" id="KW-1185">Reference proteome</keyword>
<evidence type="ECO:0000256" key="2">
    <source>
        <dbReference type="ARBA" id="ARBA00022475"/>
    </source>
</evidence>
<dbReference type="PANTHER" id="PTHR36115:SF6">
    <property type="entry name" value="PROLINE-RICH ANTIGEN HOMOLOG"/>
    <property type="match status" value="1"/>
</dbReference>
<proteinExistence type="predicted"/>
<evidence type="ECO:0000313" key="8">
    <source>
        <dbReference type="EMBL" id="RJQ92300.1"/>
    </source>
</evidence>
<comment type="subcellular location">
    <subcellularLocation>
        <location evidence="1">Cell membrane</location>
        <topology evidence="1">Multi-pass membrane protein</topology>
    </subcellularLocation>
</comment>
<dbReference type="AlphaFoldDB" id="A0A419IBH3"/>
<feature type="transmembrane region" description="Helical" evidence="6">
    <location>
        <begin position="119"/>
        <end position="144"/>
    </location>
</feature>
<evidence type="ECO:0000256" key="5">
    <source>
        <dbReference type="ARBA" id="ARBA00023136"/>
    </source>
</evidence>
<comment type="caution">
    <text evidence="8">The sequence shown here is derived from an EMBL/GenBank/DDBJ whole genome shotgun (WGS) entry which is preliminary data.</text>
</comment>
<dbReference type="PANTHER" id="PTHR36115">
    <property type="entry name" value="PROLINE-RICH ANTIGEN HOMOLOG-RELATED"/>
    <property type="match status" value="1"/>
</dbReference>
<evidence type="ECO:0000259" key="7">
    <source>
        <dbReference type="Pfam" id="PF06271"/>
    </source>
</evidence>
<dbReference type="InterPro" id="IPR010432">
    <property type="entry name" value="RDD"/>
</dbReference>
<dbReference type="InterPro" id="IPR051791">
    <property type="entry name" value="Pra-immunoreactive"/>
</dbReference>
<evidence type="ECO:0000256" key="1">
    <source>
        <dbReference type="ARBA" id="ARBA00004651"/>
    </source>
</evidence>
<dbReference type="GO" id="GO:0005886">
    <property type="term" value="C:plasma membrane"/>
    <property type="evidence" value="ECO:0007669"/>
    <property type="project" value="UniProtKB-SubCell"/>
</dbReference>
<dbReference type="Pfam" id="PF06271">
    <property type="entry name" value="RDD"/>
    <property type="match status" value="1"/>
</dbReference>
<evidence type="ECO:0000256" key="4">
    <source>
        <dbReference type="ARBA" id="ARBA00022989"/>
    </source>
</evidence>
<keyword evidence="3 6" id="KW-0812">Transmembrane</keyword>
<protein>
    <submittedName>
        <fullName evidence="8">RDD family protein</fullName>
    </submittedName>
</protein>
<sequence>MTSDRPPGRGRSPVRIPVIPREARAYQGQAAGIVSRGLAGAIDIVVVFAMMGVFYLGWATLLFVIDPVAFRPPAVSRTMVIIVGGVLLVAYLAVGWATVGRTFGDHVLGLRVIDRRGRVPHPALALLRSVLCTVFMVGVLWAAVSPRRRSVQDILVRTSVIYDWDHFTRGE</sequence>
<feature type="transmembrane region" description="Helical" evidence="6">
    <location>
        <begin position="77"/>
        <end position="99"/>
    </location>
</feature>
<reference evidence="8 9" key="1">
    <citation type="submission" date="2018-09" db="EMBL/GenBank/DDBJ databases">
        <title>YIM PH 21725 draft genome.</title>
        <authorList>
            <person name="Miao C."/>
        </authorList>
    </citation>
    <scope>NUCLEOTIDE SEQUENCE [LARGE SCALE GENOMIC DNA]</scope>
    <source>
        <strain evidence="9">YIM PH21725</strain>
    </source>
</reference>
<name>A0A419IBH3_9PSEU</name>
<feature type="transmembrane region" description="Helical" evidence="6">
    <location>
        <begin position="44"/>
        <end position="65"/>
    </location>
</feature>
<keyword evidence="5 6" id="KW-0472">Membrane</keyword>
<dbReference type="Proteomes" id="UP000285112">
    <property type="component" value="Unassembled WGS sequence"/>
</dbReference>